<accession>G6B248</accession>
<sequence length="112" mass="13368">MFVEQTEQITLYKRYNKSVYYFNRNIEVDFYIPDEGLAIQASYRMSDAVTIERETKALVALNSLYTLKKAMIITYEDEGEIERDGLRIEIIPSWKWVLNEGHSDTNRQCFYY</sequence>
<name>G6B248_9BACT</name>
<dbReference type="PANTHER" id="PTHR33295:SF18">
    <property type="entry name" value="AAA+ ATPASE DOMAIN-CONTAINING PROTEIN"/>
    <property type="match status" value="1"/>
</dbReference>
<dbReference type="HOGENOM" id="CLU_187362_0_0_10"/>
<protein>
    <recommendedName>
        <fullName evidence="3">DUF4143 domain-containing protein</fullName>
    </recommendedName>
</protein>
<evidence type="ECO:0008006" key="3">
    <source>
        <dbReference type="Google" id="ProtNLM"/>
    </source>
</evidence>
<comment type="caution">
    <text evidence="1">The sequence shown here is derived from an EMBL/GenBank/DDBJ whole genome shotgun (WGS) entry which is preliminary data.</text>
</comment>
<evidence type="ECO:0000313" key="2">
    <source>
        <dbReference type="Proteomes" id="UP000004407"/>
    </source>
</evidence>
<gene>
    <name evidence="1" type="ORF">HMPREF0673_02981</name>
</gene>
<proteinExistence type="predicted"/>
<dbReference type="AlphaFoldDB" id="G6B248"/>
<dbReference type="PANTHER" id="PTHR33295">
    <property type="entry name" value="ATPASE"/>
    <property type="match status" value="1"/>
</dbReference>
<dbReference type="EMBL" id="AFZZ01000257">
    <property type="protein sequence ID" value="EHJ35464.1"/>
    <property type="molecule type" value="Genomic_DNA"/>
</dbReference>
<dbReference type="Proteomes" id="UP000004407">
    <property type="component" value="Unassembled WGS sequence"/>
</dbReference>
<organism evidence="1 2">
    <name type="scientific">Leyella stercorea DSM 18206</name>
    <dbReference type="NCBI Taxonomy" id="1002367"/>
    <lineage>
        <taxon>Bacteria</taxon>
        <taxon>Pseudomonadati</taxon>
        <taxon>Bacteroidota</taxon>
        <taxon>Bacteroidia</taxon>
        <taxon>Bacteroidales</taxon>
        <taxon>Prevotellaceae</taxon>
        <taxon>Leyella</taxon>
    </lineage>
</organism>
<evidence type="ECO:0000313" key="1">
    <source>
        <dbReference type="EMBL" id="EHJ35464.1"/>
    </source>
</evidence>
<reference evidence="1 2" key="1">
    <citation type="submission" date="2011-08" db="EMBL/GenBank/DDBJ databases">
        <authorList>
            <person name="Weinstock G."/>
            <person name="Sodergren E."/>
            <person name="Clifton S."/>
            <person name="Fulton L."/>
            <person name="Fulton B."/>
            <person name="Courtney L."/>
            <person name="Fronick C."/>
            <person name="Harrison M."/>
            <person name="Strong C."/>
            <person name="Farmer C."/>
            <person name="Delahaunty K."/>
            <person name="Markovic C."/>
            <person name="Hall O."/>
            <person name="Minx P."/>
            <person name="Tomlinson C."/>
            <person name="Mitreva M."/>
            <person name="Hou S."/>
            <person name="Chen J."/>
            <person name="Wollam A."/>
            <person name="Pepin K.H."/>
            <person name="Johnson M."/>
            <person name="Bhonagiri V."/>
            <person name="Zhang X."/>
            <person name="Suruliraj S."/>
            <person name="Warren W."/>
            <person name="Chinwalla A."/>
            <person name="Mardis E.R."/>
            <person name="Wilson R.K."/>
        </authorList>
    </citation>
    <scope>NUCLEOTIDE SEQUENCE [LARGE SCALE GENOMIC DNA]</scope>
    <source>
        <strain evidence="1 2">DSM 18206</strain>
    </source>
</reference>
<dbReference type="eggNOG" id="COG1373">
    <property type="taxonomic scope" value="Bacteria"/>
</dbReference>